<dbReference type="InterPro" id="IPR000182">
    <property type="entry name" value="GNAT_dom"/>
</dbReference>
<organism evidence="4 5">
    <name type="scientific">Proteiniclasticum ruminis</name>
    <dbReference type="NCBI Taxonomy" id="398199"/>
    <lineage>
        <taxon>Bacteria</taxon>
        <taxon>Bacillati</taxon>
        <taxon>Bacillota</taxon>
        <taxon>Clostridia</taxon>
        <taxon>Eubacteriales</taxon>
        <taxon>Clostridiaceae</taxon>
        <taxon>Proteiniclasticum</taxon>
    </lineage>
</organism>
<protein>
    <submittedName>
        <fullName evidence="4">Putative acetyltransferase</fullName>
    </submittedName>
</protein>
<evidence type="ECO:0000313" key="4">
    <source>
        <dbReference type="EMBL" id="SDJ35054.1"/>
    </source>
</evidence>
<dbReference type="Gene3D" id="3.40.630.30">
    <property type="match status" value="1"/>
</dbReference>
<dbReference type="GO" id="GO:0016747">
    <property type="term" value="F:acyltransferase activity, transferring groups other than amino-acyl groups"/>
    <property type="evidence" value="ECO:0007669"/>
    <property type="project" value="InterPro"/>
</dbReference>
<proteinExistence type="predicted"/>
<accession>A0A1G8T0W5</accession>
<dbReference type="PANTHER" id="PTHR43800">
    <property type="entry name" value="PEPTIDYL-LYSINE N-ACETYLTRANSFERASE YJAB"/>
    <property type="match status" value="1"/>
</dbReference>
<keyword evidence="2" id="KW-0012">Acyltransferase</keyword>
<evidence type="ECO:0000256" key="2">
    <source>
        <dbReference type="ARBA" id="ARBA00023315"/>
    </source>
</evidence>
<feature type="domain" description="N-acetyltransferase" evidence="3">
    <location>
        <begin position="1"/>
        <end position="143"/>
    </location>
</feature>
<evidence type="ECO:0000256" key="1">
    <source>
        <dbReference type="ARBA" id="ARBA00022679"/>
    </source>
</evidence>
<dbReference type="EMBL" id="FNDZ01000015">
    <property type="protein sequence ID" value="SDJ35054.1"/>
    <property type="molecule type" value="Genomic_DNA"/>
</dbReference>
<reference evidence="4 5" key="1">
    <citation type="submission" date="2016-10" db="EMBL/GenBank/DDBJ databases">
        <authorList>
            <person name="de Groot N.N."/>
        </authorList>
    </citation>
    <scope>NUCLEOTIDE SEQUENCE [LARGE SCALE GENOMIC DNA]</scope>
    <source>
        <strain evidence="4 5">CGMCC 1.5058</strain>
    </source>
</reference>
<sequence>MKIRGYRNEDLKKIEEIWLNGNREAHAFVTEEFFLQHLPMLGELLPKVTVLVSEEEDTVTGFLGMEDGFILGLFVDPMKQGQGIGRELLQEAKRKTDVLTLKAFIRNERAVAFYIREGFTQAGVEVDEATGEEEVTFVWRNKS</sequence>
<dbReference type="AlphaFoldDB" id="A0A1G8T0W5"/>
<dbReference type="InterPro" id="IPR016181">
    <property type="entry name" value="Acyl_CoA_acyltransferase"/>
</dbReference>
<dbReference type="PROSITE" id="PS51186">
    <property type="entry name" value="GNAT"/>
    <property type="match status" value="1"/>
</dbReference>
<gene>
    <name evidence="4" type="ORF">SAMN05421804_1152</name>
</gene>
<dbReference type="Proteomes" id="UP000183255">
    <property type="component" value="Unassembled WGS sequence"/>
</dbReference>
<keyword evidence="1 4" id="KW-0808">Transferase</keyword>
<evidence type="ECO:0000259" key="3">
    <source>
        <dbReference type="PROSITE" id="PS51186"/>
    </source>
</evidence>
<dbReference type="SUPFAM" id="SSF55729">
    <property type="entry name" value="Acyl-CoA N-acyltransferases (Nat)"/>
    <property type="match status" value="1"/>
</dbReference>
<dbReference type="CDD" id="cd04301">
    <property type="entry name" value="NAT_SF"/>
    <property type="match status" value="1"/>
</dbReference>
<dbReference type="PANTHER" id="PTHR43800:SF1">
    <property type="entry name" value="PEPTIDYL-LYSINE N-ACETYLTRANSFERASE YJAB"/>
    <property type="match status" value="1"/>
</dbReference>
<name>A0A1G8T0W5_9CLOT</name>
<dbReference type="Pfam" id="PF13508">
    <property type="entry name" value="Acetyltransf_7"/>
    <property type="match status" value="1"/>
</dbReference>
<evidence type="ECO:0000313" key="5">
    <source>
        <dbReference type="Proteomes" id="UP000183255"/>
    </source>
</evidence>